<feature type="transmembrane region" description="Helical" evidence="6">
    <location>
        <begin position="369"/>
        <end position="388"/>
    </location>
</feature>
<keyword evidence="2" id="KW-0813">Transport</keyword>
<feature type="transmembrane region" description="Helical" evidence="6">
    <location>
        <begin position="20"/>
        <end position="39"/>
    </location>
</feature>
<evidence type="ECO:0000256" key="6">
    <source>
        <dbReference type="SAM" id="Phobius"/>
    </source>
</evidence>
<feature type="transmembrane region" description="Helical" evidence="6">
    <location>
        <begin position="290"/>
        <end position="314"/>
    </location>
</feature>
<dbReference type="AlphaFoldDB" id="A0A381XLM0"/>
<evidence type="ECO:0000256" key="1">
    <source>
        <dbReference type="ARBA" id="ARBA00004127"/>
    </source>
</evidence>
<evidence type="ECO:0000256" key="5">
    <source>
        <dbReference type="ARBA" id="ARBA00023136"/>
    </source>
</evidence>
<feature type="domain" description="Major facilitator superfamily (MFS) profile" evidence="7">
    <location>
        <begin position="1"/>
        <end position="424"/>
    </location>
</feature>
<feature type="transmembrane region" description="Helical" evidence="6">
    <location>
        <begin position="257"/>
        <end position="278"/>
    </location>
</feature>
<dbReference type="InterPro" id="IPR036259">
    <property type="entry name" value="MFS_trans_sf"/>
</dbReference>
<dbReference type="InterPro" id="IPR020846">
    <property type="entry name" value="MFS_dom"/>
</dbReference>
<dbReference type="EMBL" id="UINC01015575">
    <property type="protein sequence ID" value="SVA65490.1"/>
    <property type="molecule type" value="Genomic_DNA"/>
</dbReference>
<reference evidence="8" key="1">
    <citation type="submission" date="2018-05" db="EMBL/GenBank/DDBJ databases">
        <authorList>
            <person name="Lanie J.A."/>
            <person name="Ng W.-L."/>
            <person name="Kazmierczak K.M."/>
            <person name="Andrzejewski T.M."/>
            <person name="Davidsen T.M."/>
            <person name="Wayne K.J."/>
            <person name="Tettelin H."/>
            <person name="Glass J.I."/>
            <person name="Rusch D."/>
            <person name="Podicherti R."/>
            <person name="Tsui H.-C.T."/>
            <person name="Winkler M.E."/>
        </authorList>
    </citation>
    <scope>NUCLEOTIDE SEQUENCE</scope>
</reference>
<evidence type="ECO:0000259" key="7">
    <source>
        <dbReference type="PROSITE" id="PS50850"/>
    </source>
</evidence>
<feature type="transmembrane region" description="Helical" evidence="6">
    <location>
        <begin position="334"/>
        <end position="357"/>
    </location>
</feature>
<evidence type="ECO:0000256" key="3">
    <source>
        <dbReference type="ARBA" id="ARBA00022692"/>
    </source>
</evidence>
<keyword evidence="5 6" id="KW-0472">Membrane</keyword>
<dbReference type="PANTHER" id="PTHR23519:SF1">
    <property type="entry name" value="AUTOPHAGY-RELATED PROTEIN 22"/>
    <property type="match status" value="1"/>
</dbReference>
<dbReference type="GO" id="GO:0022857">
    <property type="term" value="F:transmembrane transporter activity"/>
    <property type="evidence" value="ECO:0007669"/>
    <property type="project" value="InterPro"/>
</dbReference>
<organism evidence="8">
    <name type="scientific">marine metagenome</name>
    <dbReference type="NCBI Taxonomy" id="408172"/>
    <lineage>
        <taxon>unclassified sequences</taxon>
        <taxon>metagenomes</taxon>
        <taxon>ecological metagenomes</taxon>
    </lineage>
</organism>
<gene>
    <name evidence="8" type="ORF">METZ01_LOCUS118344</name>
</gene>
<proteinExistence type="predicted"/>
<feature type="transmembrane region" description="Helical" evidence="6">
    <location>
        <begin position="167"/>
        <end position="186"/>
    </location>
</feature>
<dbReference type="SUPFAM" id="SSF103473">
    <property type="entry name" value="MFS general substrate transporter"/>
    <property type="match status" value="1"/>
</dbReference>
<feature type="transmembrane region" description="Helical" evidence="6">
    <location>
        <begin position="76"/>
        <end position="97"/>
    </location>
</feature>
<dbReference type="InterPro" id="IPR024671">
    <property type="entry name" value="Atg22-like"/>
</dbReference>
<keyword evidence="4 6" id="KW-1133">Transmembrane helix</keyword>
<feature type="transmembrane region" description="Helical" evidence="6">
    <location>
        <begin position="400"/>
        <end position="419"/>
    </location>
</feature>
<name>A0A381XLM0_9ZZZZ</name>
<comment type="subcellular location">
    <subcellularLocation>
        <location evidence="1">Endomembrane system</location>
        <topology evidence="1">Multi-pass membrane protein</topology>
    </subcellularLocation>
</comment>
<feature type="transmembrane region" description="Helical" evidence="6">
    <location>
        <begin position="221"/>
        <end position="245"/>
    </location>
</feature>
<accession>A0A381XLM0</accession>
<dbReference type="GO" id="GO:0012505">
    <property type="term" value="C:endomembrane system"/>
    <property type="evidence" value="ECO:0007669"/>
    <property type="project" value="UniProtKB-SubCell"/>
</dbReference>
<sequence>FFPYFSNVVVGDPVRGQTLIGFLQAGSGLIMALTIPFLGSIADKIGRRKPWIVSSHIVMGLVAITFWWMLPEEGGLSLTLSLLLLLVFLIAFGYAEVFHNAMLPSVAPANKAGMLSGMAFSAGNLCAITFMLLILVAFALPGSQDWSFLPDQALFGIDQSTHGQNRIVGPIGATWLFLATLPLVLFTPDGVASKQSLSTAVVQGLGDVLTTIRQLKHYSNIAFYLLARMFYNDGVMGVVIFSGVYASGTFGWDATSMLLLGLCTTASAMFGVYLGGLLDDKLGSLTTLRLTVVLATLTLLTLVSMQPDSVLFVISVSTEPVWASPYFKTVAEILYFVTFQLFAALALTSLSASRTFMARICPPEKATQFFGLYGLSGTVTLFLAPLMVASATDWLQSQQLGFASLIVLMLVGTVILFKVKQEQSEIAPS</sequence>
<keyword evidence="3 6" id="KW-0812">Transmembrane</keyword>
<feature type="transmembrane region" description="Helical" evidence="6">
    <location>
        <begin position="51"/>
        <end position="70"/>
    </location>
</feature>
<feature type="transmembrane region" description="Helical" evidence="6">
    <location>
        <begin position="118"/>
        <end position="140"/>
    </location>
</feature>
<protein>
    <recommendedName>
        <fullName evidence="7">Major facilitator superfamily (MFS) profile domain-containing protein</fullName>
    </recommendedName>
</protein>
<evidence type="ECO:0000256" key="4">
    <source>
        <dbReference type="ARBA" id="ARBA00022989"/>
    </source>
</evidence>
<evidence type="ECO:0000256" key="2">
    <source>
        <dbReference type="ARBA" id="ARBA00022448"/>
    </source>
</evidence>
<evidence type="ECO:0000313" key="8">
    <source>
        <dbReference type="EMBL" id="SVA65490.1"/>
    </source>
</evidence>
<dbReference type="Gene3D" id="1.20.1250.20">
    <property type="entry name" value="MFS general substrate transporter like domains"/>
    <property type="match status" value="1"/>
</dbReference>
<dbReference type="Pfam" id="PF11700">
    <property type="entry name" value="ATG22"/>
    <property type="match status" value="1"/>
</dbReference>
<dbReference type="PROSITE" id="PS50850">
    <property type="entry name" value="MFS"/>
    <property type="match status" value="1"/>
</dbReference>
<feature type="non-terminal residue" evidence="8">
    <location>
        <position position="1"/>
    </location>
</feature>
<dbReference type="PANTHER" id="PTHR23519">
    <property type="entry name" value="AUTOPHAGY-RELATED PROTEIN 22"/>
    <property type="match status" value="1"/>
</dbReference>
<dbReference type="InterPro" id="IPR050495">
    <property type="entry name" value="ATG22/LtaA_families"/>
</dbReference>